<keyword evidence="1" id="KW-1133">Transmembrane helix</keyword>
<dbReference type="Proteomes" id="UP000093796">
    <property type="component" value="Unassembled WGS sequence"/>
</dbReference>
<name>A0A1A0DG11_ACEPA</name>
<comment type="caution">
    <text evidence="2">The sequence shown here is derived from an EMBL/GenBank/DDBJ whole genome shotgun (WGS) entry which is preliminary data.</text>
</comment>
<reference evidence="2 3" key="1">
    <citation type="submission" date="2016-05" db="EMBL/GenBank/DDBJ databases">
        <title>Genome sequencing of Acetobacter pasteurianus strain SRCM100623.</title>
        <authorList>
            <person name="Song Y.R."/>
        </authorList>
    </citation>
    <scope>NUCLEOTIDE SEQUENCE [LARGE SCALE GENOMIC DNA]</scope>
    <source>
        <strain evidence="2 3">SRCM100623</strain>
    </source>
</reference>
<organism evidence="2 3">
    <name type="scientific">Acetobacter pasteurianus</name>
    <name type="common">Acetobacter turbidans</name>
    <dbReference type="NCBI Taxonomy" id="438"/>
    <lineage>
        <taxon>Bacteria</taxon>
        <taxon>Pseudomonadati</taxon>
        <taxon>Pseudomonadota</taxon>
        <taxon>Alphaproteobacteria</taxon>
        <taxon>Acetobacterales</taxon>
        <taxon>Acetobacteraceae</taxon>
        <taxon>Acetobacter</taxon>
    </lineage>
</organism>
<evidence type="ECO:0000256" key="1">
    <source>
        <dbReference type="SAM" id="Phobius"/>
    </source>
</evidence>
<dbReference type="AlphaFoldDB" id="A0A1A0DG11"/>
<dbReference type="RefSeq" id="WP_064775991.1">
    <property type="nucleotide sequence ID" value="NZ_LYUD01000078.1"/>
</dbReference>
<gene>
    <name evidence="2" type="ORF">SRCM100623_00744</name>
</gene>
<keyword evidence="1" id="KW-0812">Transmembrane</keyword>
<dbReference type="OrthoDB" id="7282045at2"/>
<proteinExistence type="predicted"/>
<sequence>MTDEQSAGTPCVADGVHARLDDHEERLAAVERRQDVTDGKLDSISRDIAAVRAEGNARQQATNAGMDRIGIQLSDLTRQLAAHTGAQEERNRLAEDSLRRWKKLAVIVGIFCTLGAAIGSTLLSDQEVASTIWVKWLHLREPWDAQMQPVPQPQETQFILPPREMEAV</sequence>
<keyword evidence="1" id="KW-0472">Membrane</keyword>
<dbReference type="EMBL" id="LYUD01000078">
    <property type="protein sequence ID" value="OAZ73915.1"/>
    <property type="molecule type" value="Genomic_DNA"/>
</dbReference>
<evidence type="ECO:0000313" key="2">
    <source>
        <dbReference type="EMBL" id="OAZ73915.1"/>
    </source>
</evidence>
<protein>
    <submittedName>
        <fullName evidence="2">Uncharacterized protein</fullName>
    </submittedName>
</protein>
<dbReference type="PATRIC" id="fig|438.15.peg.857"/>
<accession>A0A1A0DG11</accession>
<evidence type="ECO:0000313" key="3">
    <source>
        <dbReference type="Proteomes" id="UP000093796"/>
    </source>
</evidence>
<feature type="transmembrane region" description="Helical" evidence="1">
    <location>
        <begin position="104"/>
        <end position="123"/>
    </location>
</feature>